<dbReference type="InterPro" id="IPR039844">
    <property type="entry name" value="URB1"/>
</dbReference>
<gene>
    <name evidence="3" type="ORF">KGM_213208</name>
</gene>
<dbReference type="eggNOG" id="KOG1791">
    <property type="taxonomic scope" value="Eukaryota"/>
</dbReference>
<dbReference type="FunCoup" id="A0A212FAM6">
    <property type="interactions" value="547"/>
</dbReference>
<feature type="region of interest" description="Disordered" evidence="1">
    <location>
        <begin position="1"/>
        <end position="47"/>
    </location>
</feature>
<feature type="compositionally biased region" description="Basic and acidic residues" evidence="1">
    <location>
        <begin position="1"/>
        <end position="21"/>
    </location>
</feature>
<dbReference type="STRING" id="278856.A0A212FAM6"/>
<proteinExistence type="predicted"/>
<sequence>MGKRKYEDNSTSDNKKTKTENNSENINDTENDVEQPQKEQNVKSQNRNISKNALFDIKHFRKELTAKQGQTMALTQFLQVCLNPDSDADYMLEYLKVGGNSHELLRQISQDNKKNLSLATPVFHLFHLNILKVQSSLPHMTSITEEACRYFLNTFTPTVEIMISESSGPRHRKIILNLLTSMVTLSSDLGVEILNQIPLTPKNLQYILEKPNYKEKDNVRTCFVRFMTSFLVEGHLPLIKALLEKPGLLSLVIPGLVQDEADAVLMFLNILKNNVIDNTLISKTLKLKTFSHQVLINMFKVYMWKGPPDSDSDKSDIKEEIMRLLSDIILTLFTSHKLGLYFMDPQNLYKALQLLKRPWENDDQSQVVLEIIYRCPDLHRAMVNVIEQSFQPQHSPMWGKAVNFVISLLDKLNPDKMATRLHNLSPIQTANFIRFITLPVPLLKLMNAAIGTDLTISTHCIKVIVKMLQSLRRFMHILELEDSNERISELKNKLENFLPKHMPSSNIIVSLIKKVLEGSATPDNADAQDYRLPKPEAADALLTFIDTLLLYNHIYPASFESLEGNIDMKRLLDFSMTLTEGNISLLKFKVVSLWLILDGSALTIKNTMFKQLFLIMLDVFTSDENETWLEAKETLYIFFKNTEVFEADEDEINLMLYTLRNSKVNPISLIADIIEHVLANGQELSEYVRNQVVNFEITDECSEGNLDKLFKDLMGGKQPTESVFLENKIPSPFIVGCMQFIQSNRDAKKNLKQFLCLYVANLLHCNNSPELTEVLIGDSKLDIRSYVADWTVRPVVIPDSTSKDDTLKKLSYSIIEATEIPINAIFPFLLETDDEHDLKVLDVPYRIDTRKAINGSDLFVWAKYLMFCIIRLSNMKELYEEQQKKIDGYFQVIIMTGKKHLTLNMCRNIILNLFKNAHSLKVFQPVDFHKNPSNTLATKFMLQILESNKDVINYLNQKHNILKSYQQKTFNELVKAFVKVNKRKTIDSEVTVRVLETIGLSKENDLHLFDNIFSANTFACFGEDKEPTLVLQLLNILITKYSKSIAQELPPDTVTNCFVMYTKLLNLKDVTPNLTDLEESLIQLFEHKPHYTAHVTQEEFRIFFNANAIRKSTSTLAALILKHQIKMCDVFVEELNRPEVLSQREITLPLGNAMIDHEQFLLQNKNVLAKIFEEY</sequence>
<dbReference type="AlphaFoldDB" id="A0A212FAM6"/>
<dbReference type="Proteomes" id="UP000007151">
    <property type="component" value="Unassembled WGS sequence"/>
</dbReference>
<accession>A0A212FAM6</accession>
<feature type="domain" description="URB1 N-terminal" evidence="2">
    <location>
        <begin position="110"/>
        <end position="398"/>
    </location>
</feature>
<name>A0A212FAM6_DANPL</name>
<evidence type="ECO:0000256" key="1">
    <source>
        <dbReference type="SAM" id="MobiDB-lite"/>
    </source>
</evidence>
<protein>
    <submittedName>
        <fullName evidence="3">Nucleolar pre-ribosomal-associated protein 1</fullName>
    </submittedName>
</protein>
<dbReference type="Pfam" id="PF11707">
    <property type="entry name" value="Npa1"/>
    <property type="match status" value="1"/>
</dbReference>
<dbReference type="KEGG" id="dpl:KGM_213208"/>
<comment type="caution">
    <text evidence="3">The sequence shown here is derived from an EMBL/GenBank/DDBJ whole genome shotgun (WGS) entry which is preliminary data.</text>
</comment>
<keyword evidence="4" id="KW-1185">Reference proteome</keyword>
<evidence type="ECO:0000313" key="3">
    <source>
        <dbReference type="EMBL" id="OWR50794.1"/>
    </source>
</evidence>
<reference evidence="3 4" key="1">
    <citation type="journal article" date="2011" name="Cell">
        <title>The monarch butterfly genome yields insights into long-distance migration.</title>
        <authorList>
            <person name="Zhan S."/>
            <person name="Merlin C."/>
            <person name="Boore J.L."/>
            <person name="Reppert S.M."/>
        </authorList>
    </citation>
    <scope>NUCLEOTIDE SEQUENCE [LARGE SCALE GENOMIC DNA]</scope>
    <source>
        <strain evidence="3">F-2</strain>
    </source>
</reference>
<dbReference type="PANTHER" id="PTHR13500:SF0">
    <property type="entry name" value="NUCLEOLAR PRE-RIBOSOMAL-ASSOCIATED PROTEIN 1"/>
    <property type="match status" value="1"/>
</dbReference>
<evidence type="ECO:0000259" key="2">
    <source>
        <dbReference type="Pfam" id="PF11707"/>
    </source>
</evidence>
<dbReference type="GO" id="GO:0005730">
    <property type="term" value="C:nucleolus"/>
    <property type="evidence" value="ECO:0007669"/>
    <property type="project" value="TreeGrafter"/>
</dbReference>
<evidence type="ECO:0000313" key="4">
    <source>
        <dbReference type="Proteomes" id="UP000007151"/>
    </source>
</evidence>
<dbReference type="EMBL" id="AGBW02009447">
    <property type="protein sequence ID" value="OWR50794.1"/>
    <property type="molecule type" value="Genomic_DNA"/>
</dbReference>
<organism evidence="3 4">
    <name type="scientific">Danaus plexippus plexippus</name>
    <dbReference type="NCBI Taxonomy" id="278856"/>
    <lineage>
        <taxon>Eukaryota</taxon>
        <taxon>Metazoa</taxon>
        <taxon>Ecdysozoa</taxon>
        <taxon>Arthropoda</taxon>
        <taxon>Hexapoda</taxon>
        <taxon>Insecta</taxon>
        <taxon>Pterygota</taxon>
        <taxon>Neoptera</taxon>
        <taxon>Endopterygota</taxon>
        <taxon>Lepidoptera</taxon>
        <taxon>Glossata</taxon>
        <taxon>Ditrysia</taxon>
        <taxon>Papilionoidea</taxon>
        <taxon>Nymphalidae</taxon>
        <taxon>Danainae</taxon>
        <taxon>Danaini</taxon>
        <taxon>Danaina</taxon>
        <taxon>Danaus</taxon>
        <taxon>Danaus</taxon>
    </lineage>
</organism>
<dbReference type="GO" id="GO:0000463">
    <property type="term" value="P:maturation of LSU-rRNA from tricistronic rRNA transcript (SSU-rRNA, 5.8S rRNA, LSU-rRNA)"/>
    <property type="evidence" value="ECO:0007669"/>
    <property type="project" value="TreeGrafter"/>
</dbReference>
<dbReference type="GO" id="GO:0000466">
    <property type="term" value="P:maturation of 5.8S rRNA from tricistronic rRNA transcript (SSU-rRNA, 5.8S rRNA, LSU-rRNA)"/>
    <property type="evidence" value="ECO:0007669"/>
    <property type="project" value="TreeGrafter"/>
</dbReference>
<dbReference type="PANTHER" id="PTHR13500">
    <property type="entry name" value="NUCLEOLAR PRERIBOSOMAL-ASSOCIATED PROTEIN 1"/>
    <property type="match status" value="1"/>
</dbReference>
<dbReference type="InParanoid" id="A0A212FAM6"/>
<dbReference type="InterPro" id="IPR021714">
    <property type="entry name" value="URB1_N"/>
</dbReference>